<dbReference type="eggNOG" id="KOG1153">
    <property type="taxonomic scope" value="Eukaryota"/>
</dbReference>
<gene>
    <name evidence="7" type="ORF">PHYPADRAFT_103262</name>
</gene>
<sequence>MTLVDVKPMVAFADSNDRYYDNQQHLTQIRADKAWQTVNSNTAITIAVLDTGADYNHPDLKGNLLPGINLVNAGRSAQDDNGHGTEVTGVLAAKGNNGIGVSGVLWNAKVLPIKVLDSRAVADLDVVARGINTALDRGAKVILMSVSSMSYSKALTNAVNRAEASGAVLIAASGNEGNRVAYPAAYPTVIAVGGVKSNNEPIYESNSGPELNLMAPGLNVYTTKLGSTYGSFSGTSAAAPQVAGAAALIMARYPKLRPIDVRQLLYQTATNLGESGWDKRTGYGLLNVEKAVTSAMSQDFLEPNNVLSRAKAFPIEQQIRGNLGPNDTTDWFKMDVPYDGRVSFTASVNSSVSSPMAATFYSENRTPVTHYIGNGDTITVSAKAGRMDIRLVRNGGVNAFSYVLTSRFSINPDRNEPNDTNGTARPLVGNQISVNGSFHTEGDQDWFSYYVREYGHLDVTVTPDNKRMDPVLAIGKQGQGNSTTWDPLYDNGDRDDPAEHASKEVSPGKYLLRVSEYEQNAVNGEYRLDLSFTPVKKDVNEPNDAYRQASYLAVGSESYVYVRAPFIPVSSGVRIALYSANNFNYALASTNEVAELSDQGKDIFGLRLKPGKYYIRLNSGVPFKYDAYRLTVNQQVLVGGYRDISSHWARSEIVRLSNRGIVKGFADATFKPNQAVTRAQFATMLISAMRSDGLPVASSYTGKTTFRDLPKKHWAYNNMGIAYQVGIMKGYPNKQMKPDQPITRAEMASMIARAHNVLLYKRSTTSYRDVPTSHWASPAIEALTSRNWLNGYGSTFKPQAAIGGTAIFASQAMADGVGGVPGSVDDPVVTKSYVDQQIQAAGGGGSTLTVVEVNPGQTLYGFEGTEFIVRTGKVQAVAGNNGDGLTDLTAGVDLRGGAVVGTNHLLLIARSDNRGLRLAPGYDGISHVMVRGKYTLR</sequence>
<dbReference type="EMBL" id="DS546022">
    <property type="protein sequence ID" value="EDQ48718.1"/>
    <property type="molecule type" value="Genomic_DNA"/>
</dbReference>
<dbReference type="InterPro" id="IPR015500">
    <property type="entry name" value="Peptidase_S8_subtilisin-rel"/>
</dbReference>
<keyword evidence="3 5" id="KW-0378">Hydrolase</keyword>
<dbReference type="PROSITE" id="PS00138">
    <property type="entry name" value="SUBTILASE_SER"/>
    <property type="match status" value="1"/>
</dbReference>
<comment type="similarity">
    <text evidence="1 5">Belongs to the peptidase S8 family.</text>
</comment>
<keyword evidence="2 5" id="KW-0645">Protease</keyword>
<evidence type="ECO:0000313" key="7">
    <source>
        <dbReference type="EMBL" id="EDQ48718.1"/>
    </source>
</evidence>
<dbReference type="Gene3D" id="3.40.50.200">
    <property type="entry name" value="Peptidase S8/S53 domain"/>
    <property type="match status" value="1"/>
</dbReference>
<dbReference type="PROSITE" id="PS00137">
    <property type="entry name" value="SUBTILASE_HIS"/>
    <property type="match status" value="1"/>
</dbReference>
<dbReference type="AlphaFoldDB" id="A9U6I5"/>
<dbReference type="SUPFAM" id="SSF89260">
    <property type="entry name" value="Collagen-binding domain"/>
    <property type="match status" value="1"/>
</dbReference>
<reference evidence="7" key="1">
    <citation type="journal article" date="2008" name="Science">
        <title>The Physcomitrella genome reveals evolutionary insights into the conquest of land by plants.</title>
        <authorList>
            <person name="Rensing S."/>
            <person name="Lang D."/>
            <person name="Zimmer A."/>
            <person name="Terry A."/>
            <person name="Salamov A."/>
            <person name="Shapiro H."/>
            <person name="Nishiyama T."/>
            <person name="Perroud P.-F."/>
            <person name="Lindquist E."/>
            <person name="Kamisugi Y."/>
            <person name="Tanahashi T."/>
            <person name="Sakakibara K."/>
            <person name="Fujita T."/>
            <person name="Oishi K."/>
            <person name="Shin-I T."/>
            <person name="Kuroki Y."/>
            <person name="Toyoda A."/>
            <person name="Suzuki Y."/>
            <person name="Hashimoto A."/>
            <person name="Yamaguchi K."/>
            <person name="Sugano A."/>
            <person name="Kohara Y."/>
            <person name="Fujiyama A."/>
            <person name="Anterola A."/>
            <person name="Aoki S."/>
            <person name="Ashton N."/>
            <person name="Barbazuk W.B."/>
            <person name="Barker E."/>
            <person name="Bennetzen J."/>
            <person name="Bezanilla M."/>
            <person name="Blankenship R."/>
            <person name="Cho S.H."/>
            <person name="Dutcher S."/>
            <person name="Estelle M."/>
            <person name="Fawcett J.A."/>
            <person name="Gundlach H."/>
            <person name="Hanada K."/>
            <person name="Heyl A."/>
            <person name="Hicks K.A."/>
            <person name="Hugh J."/>
            <person name="Lohr M."/>
            <person name="Mayer K."/>
            <person name="Melkozernov A."/>
            <person name="Murata T."/>
            <person name="Nelson D."/>
            <person name="Pils B."/>
            <person name="Prigge M."/>
            <person name="Reiss B."/>
            <person name="Renner T."/>
            <person name="Rombauts S."/>
            <person name="Rushton P."/>
            <person name="Sanderfoot A."/>
            <person name="Schween G."/>
            <person name="Shiu S.-H."/>
            <person name="Stueber K."/>
            <person name="Theodoulou F.L."/>
            <person name="Tu H."/>
            <person name="Van de Peer Y."/>
            <person name="Verrier P.J."/>
            <person name="Waters E."/>
            <person name="Wood A."/>
            <person name="Yang L."/>
            <person name="Cove D."/>
            <person name="Cuming A."/>
            <person name="Hasebe M."/>
            <person name="Lucas S."/>
            <person name="Mishler D.B."/>
            <person name="Reski R."/>
            <person name="Grigoriev I."/>
            <person name="Quatrano R.S."/>
            <person name="Boore J.L."/>
        </authorList>
    </citation>
    <scope>NUCLEOTIDE SEQUENCE [LARGE SCALE GENOMIC DNA]</scope>
</reference>
<dbReference type="PRINTS" id="PR00723">
    <property type="entry name" value="SUBTILISIN"/>
</dbReference>
<dbReference type="GO" id="GO:0004252">
    <property type="term" value="F:serine-type endopeptidase activity"/>
    <property type="evidence" value="ECO:0007669"/>
    <property type="project" value="UniProtKB-UniRule"/>
</dbReference>
<evidence type="ECO:0000256" key="2">
    <source>
        <dbReference type="ARBA" id="ARBA00022670"/>
    </source>
</evidence>
<feature type="active site" description="Charge relay system" evidence="5">
    <location>
        <position position="83"/>
    </location>
</feature>
<dbReference type="GO" id="GO:0006508">
    <property type="term" value="P:proteolysis"/>
    <property type="evidence" value="ECO:0007669"/>
    <property type="project" value="UniProtKB-KW"/>
</dbReference>
<evidence type="ECO:0000256" key="5">
    <source>
        <dbReference type="PROSITE-ProRule" id="PRU01240"/>
    </source>
</evidence>
<dbReference type="InterPro" id="IPR000209">
    <property type="entry name" value="Peptidase_S8/S53_dom"/>
</dbReference>
<dbReference type="SUPFAM" id="SSF52743">
    <property type="entry name" value="Subtilisin-like"/>
    <property type="match status" value="1"/>
</dbReference>
<name>A9U6I5_PHYPA</name>
<dbReference type="InterPro" id="IPR036852">
    <property type="entry name" value="Peptidase_S8/S53_dom_sf"/>
</dbReference>
<evidence type="ECO:0000256" key="3">
    <source>
        <dbReference type="ARBA" id="ARBA00022801"/>
    </source>
</evidence>
<dbReference type="PANTHER" id="PTHR43399">
    <property type="entry name" value="SUBTILISIN-RELATED"/>
    <property type="match status" value="1"/>
</dbReference>
<dbReference type="PANTHER" id="PTHR43399:SF4">
    <property type="entry name" value="CELL WALL-ASSOCIATED PROTEASE"/>
    <property type="match status" value="1"/>
</dbReference>
<evidence type="ECO:0000256" key="1">
    <source>
        <dbReference type="ARBA" id="ARBA00011073"/>
    </source>
</evidence>
<dbReference type="Pfam" id="PF00082">
    <property type="entry name" value="Peptidase_S8"/>
    <property type="match status" value="1"/>
</dbReference>
<protein>
    <submittedName>
        <fullName evidence="7">Predicted protein</fullName>
    </submittedName>
</protein>
<dbReference type="PROSITE" id="PS51272">
    <property type="entry name" value="SLH"/>
    <property type="match status" value="2"/>
</dbReference>
<evidence type="ECO:0000256" key="4">
    <source>
        <dbReference type="ARBA" id="ARBA00022825"/>
    </source>
</evidence>
<feature type="active site" description="Charge relay system" evidence="5">
    <location>
        <position position="50"/>
    </location>
</feature>
<dbReference type="InterPro" id="IPR023828">
    <property type="entry name" value="Peptidase_S8_Ser-AS"/>
</dbReference>
<proteinExistence type="inferred from homology"/>
<accession>A9U6I5</accession>
<organism>
    <name type="scientific">Physcomitrium patens</name>
    <name type="common">Spreading-leaved earth moss</name>
    <name type="synonym">Physcomitrella patens</name>
    <dbReference type="NCBI Taxonomy" id="3218"/>
    <lineage>
        <taxon>Eukaryota</taxon>
        <taxon>Viridiplantae</taxon>
        <taxon>Streptophyta</taxon>
        <taxon>Embryophyta</taxon>
        <taxon>Bryophyta</taxon>
        <taxon>Bryophytina</taxon>
        <taxon>Bryopsida</taxon>
        <taxon>Funariidae</taxon>
        <taxon>Funariales</taxon>
        <taxon>Funariaceae</taxon>
        <taxon>Physcomitrium</taxon>
    </lineage>
</organism>
<feature type="active site" description="Charge relay system" evidence="5">
    <location>
        <position position="236"/>
    </location>
</feature>
<dbReference type="InterPro" id="IPR001119">
    <property type="entry name" value="SLH_dom"/>
</dbReference>
<dbReference type="InterPro" id="IPR022398">
    <property type="entry name" value="Peptidase_S8_His-AS"/>
</dbReference>
<feature type="domain" description="SLH" evidence="6">
    <location>
        <begin position="702"/>
        <end position="765"/>
    </location>
</feature>
<keyword evidence="4 5" id="KW-0720">Serine protease</keyword>
<dbReference type="Gene3D" id="2.60.120.380">
    <property type="match status" value="2"/>
</dbReference>
<evidence type="ECO:0000259" key="6">
    <source>
        <dbReference type="PROSITE" id="PS51272"/>
    </source>
</evidence>
<dbReference type="PROSITE" id="PS51892">
    <property type="entry name" value="SUBTILASE"/>
    <property type="match status" value="1"/>
</dbReference>
<dbReference type="Pfam" id="PF00395">
    <property type="entry name" value="SLH"/>
    <property type="match status" value="3"/>
</dbReference>
<feature type="domain" description="SLH" evidence="6">
    <location>
        <begin position="636"/>
        <end position="699"/>
    </location>
</feature>
<dbReference type="InterPro" id="IPR051048">
    <property type="entry name" value="Peptidase_S8/S53_subtilisin"/>
</dbReference>